<dbReference type="SMART" id="SM00332">
    <property type="entry name" value="PP2Cc"/>
    <property type="match status" value="1"/>
</dbReference>
<dbReference type="GO" id="GO:0004722">
    <property type="term" value="F:protein serine/threonine phosphatase activity"/>
    <property type="evidence" value="ECO:0007669"/>
    <property type="project" value="InterPro"/>
</dbReference>
<sequence>MANDDKSAAVSHVGKIRANNQDSGYAGTHLFVVADGMGGHAGGDVASAIAVRRILEIDRHYPTPHEAVFALQSALIAANALLAETVFEHNELTGMGTTVSGILRVDNHIAVAHIGDSRIYRLRGDALEQITTDHTFVQRLVDSGRITPEEAAVHPRRSVLMRVLGDVDAAPEIDTSVLETAPGDRWLICSDGLSSYVSDEKMKHVLETVTGANAAAERLVKESLDAGAPDNVTVVVVDIDETNDSAHVPPVTVGSASIPLSYDSDSAKRSLRLPTLLLHPLKATQPDPSHFEPESEDYLDELIQEDRRRALRRRVTWLVGLALVVIAVVVGLVLGYQWTQRHYFVGNDNGTVAIYRGVQQDLGPIKLSSVYSTTKIKLSDLPSFNQQQVKSTISADSLALAQQIVDRLADARTN</sequence>
<evidence type="ECO:0000313" key="3">
    <source>
        <dbReference type="EMBL" id="NEM91739.1"/>
    </source>
</evidence>
<dbReference type="InterPro" id="IPR036457">
    <property type="entry name" value="PPM-type-like_dom_sf"/>
</dbReference>
<reference evidence="3 4" key="1">
    <citation type="journal article" date="2014" name="Int. J. Syst. Evol. Microbiol.">
        <title>Description of Galbitalea soli gen. nov., sp. nov., and Frondihabitans sucicola sp. nov.</title>
        <authorList>
            <person name="Kim S.J."/>
            <person name="Lim J.M."/>
            <person name="Ahn J.H."/>
            <person name="Weon H.Y."/>
            <person name="Hamada M."/>
            <person name="Suzuki K."/>
            <person name="Ahn T.Y."/>
            <person name="Kwon S.W."/>
        </authorList>
    </citation>
    <scope>NUCLEOTIDE SEQUENCE [LARGE SCALE GENOMIC DNA]</scope>
    <source>
        <strain evidence="3 4">NBRC 108727</strain>
    </source>
</reference>
<name>A0A7C9TRK0_9MICO</name>
<proteinExistence type="predicted"/>
<dbReference type="PANTHER" id="PTHR47992">
    <property type="entry name" value="PROTEIN PHOSPHATASE"/>
    <property type="match status" value="1"/>
</dbReference>
<dbReference type="RefSeq" id="WP_163473781.1">
    <property type="nucleotide sequence ID" value="NZ_JAAGWZ010000003.1"/>
</dbReference>
<dbReference type="AlphaFoldDB" id="A0A7C9TRK0"/>
<dbReference type="SUPFAM" id="SSF81606">
    <property type="entry name" value="PP2C-like"/>
    <property type="match status" value="1"/>
</dbReference>
<dbReference type="Proteomes" id="UP000479756">
    <property type="component" value="Unassembled WGS sequence"/>
</dbReference>
<feature type="domain" description="PPM-type phosphatase" evidence="2">
    <location>
        <begin position="6"/>
        <end position="239"/>
    </location>
</feature>
<gene>
    <name evidence="3" type="ORF">G3T37_10265</name>
</gene>
<evidence type="ECO:0000256" key="1">
    <source>
        <dbReference type="SAM" id="Phobius"/>
    </source>
</evidence>
<dbReference type="EMBL" id="JAAGWZ010000003">
    <property type="protein sequence ID" value="NEM91739.1"/>
    <property type="molecule type" value="Genomic_DNA"/>
</dbReference>
<dbReference type="CDD" id="cd00143">
    <property type="entry name" value="PP2Cc"/>
    <property type="match status" value="1"/>
</dbReference>
<organism evidence="3 4">
    <name type="scientific">Galbitalea soli</name>
    <dbReference type="NCBI Taxonomy" id="1268042"/>
    <lineage>
        <taxon>Bacteria</taxon>
        <taxon>Bacillati</taxon>
        <taxon>Actinomycetota</taxon>
        <taxon>Actinomycetes</taxon>
        <taxon>Micrococcales</taxon>
        <taxon>Microbacteriaceae</taxon>
        <taxon>Galbitalea</taxon>
    </lineage>
</organism>
<keyword evidence="1" id="KW-1133">Transmembrane helix</keyword>
<keyword evidence="4" id="KW-1185">Reference proteome</keyword>
<dbReference type="PROSITE" id="PS51746">
    <property type="entry name" value="PPM_2"/>
    <property type="match status" value="1"/>
</dbReference>
<protein>
    <submittedName>
        <fullName evidence="3">Serine/threonine-protein phosphatase</fullName>
    </submittedName>
</protein>
<keyword evidence="1" id="KW-0472">Membrane</keyword>
<dbReference type="InterPro" id="IPR001932">
    <property type="entry name" value="PPM-type_phosphatase-like_dom"/>
</dbReference>
<accession>A0A7C9TRK0</accession>
<dbReference type="Pfam" id="PF13672">
    <property type="entry name" value="PP2C_2"/>
    <property type="match status" value="1"/>
</dbReference>
<keyword evidence="1" id="KW-0812">Transmembrane</keyword>
<dbReference type="SMART" id="SM00331">
    <property type="entry name" value="PP2C_SIG"/>
    <property type="match status" value="1"/>
</dbReference>
<dbReference type="Gene3D" id="3.60.40.10">
    <property type="entry name" value="PPM-type phosphatase domain"/>
    <property type="match status" value="1"/>
</dbReference>
<dbReference type="InterPro" id="IPR015655">
    <property type="entry name" value="PP2C"/>
</dbReference>
<feature type="transmembrane region" description="Helical" evidence="1">
    <location>
        <begin position="315"/>
        <end position="338"/>
    </location>
</feature>
<comment type="caution">
    <text evidence="3">The sequence shown here is derived from an EMBL/GenBank/DDBJ whole genome shotgun (WGS) entry which is preliminary data.</text>
</comment>
<evidence type="ECO:0000259" key="2">
    <source>
        <dbReference type="PROSITE" id="PS51746"/>
    </source>
</evidence>
<evidence type="ECO:0000313" key="4">
    <source>
        <dbReference type="Proteomes" id="UP000479756"/>
    </source>
</evidence>